<dbReference type="RefSeq" id="XP_013753748.1">
    <property type="nucleotide sequence ID" value="XM_013898294.1"/>
</dbReference>
<dbReference type="OrthoDB" id="5955768at2759"/>
<gene>
    <name evidence="3" type="ORF">AMSG_10262</name>
</gene>
<dbReference type="Gene3D" id="3.30.70.1230">
    <property type="entry name" value="Nucleotide cyclase"/>
    <property type="match status" value="1"/>
</dbReference>
<organism evidence="3 4">
    <name type="scientific">Thecamonas trahens ATCC 50062</name>
    <dbReference type="NCBI Taxonomy" id="461836"/>
    <lineage>
        <taxon>Eukaryota</taxon>
        <taxon>Apusozoa</taxon>
        <taxon>Apusomonadida</taxon>
        <taxon>Apusomonadidae</taxon>
        <taxon>Thecamonas</taxon>
    </lineage>
</organism>
<protein>
    <submittedName>
        <fullName evidence="3">Uncharacterized protein</fullName>
    </submittedName>
</protein>
<keyword evidence="2" id="KW-1133">Transmembrane helix</keyword>
<accession>A0A0L0DS56</accession>
<dbReference type="Proteomes" id="UP000054408">
    <property type="component" value="Unassembled WGS sequence"/>
</dbReference>
<name>A0A0L0DS56_THETB</name>
<feature type="region of interest" description="Disordered" evidence="1">
    <location>
        <begin position="710"/>
        <end position="744"/>
    </location>
</feature>
<dbReference type="EMBL" id="GL349488">
    <property type="protein sequence ID" value="KNC54283.1"/>
    <property type="molecule type" value="Genomic_DNA"/>
</dbReference>
<dbReference type="InterPro" id="IPR029787">
    <property type="entry name" value="Nucleotide_cyclase"/>
</dbReference>
<sequence>MLSSLASLLVTSHPPPIALCLRSEMSGVTFEAPSPSPTVLIDYYEVCPQLLVKNAHVANSPLTGTTAAPVDATLIVTCESGRILSTSHAASGTVTCQISGAYSPTVVCIDAAALPSTDPCPPRSFRDTCGVCSGLGTGHVANADLDACGVCFGENAALDDCGVCFGNNAAMDECGVCFGDGSQCAGCDGVPNSGARPDVCGQCMGNGSSCLGCDGIVIPSGGATFDSCGVCGGSAGSTDCATPCDGDAAIYDCAGTCGGDAVMNACGACVGGVTGRPVDYGRDDCGVCWGGNLAKDRCGVCWGRDTGIDACGQCHGGGAGRDACGVCHGGNATMDACGVCGGDGLSCIGCDLVHFSGKEVDECGVCDGESECSVASMVATTSHSRKRTLRIVAVAIGSTMLLAMVIVIGIAACLPSIKRRGRSSRVDVASPHTLADAEAVTSSQSATSSRHVTEVVVGKETTIGLAVVMVATVADDEQMRVSHSAAMRDATILHNVAFRHVLAQTSGCELAAAQTTFTAVFPHNAVDEAIATADKLHTTMLKVPWPREISHFVGRSNDSLAVDFPGRSTLGASDQSTSLPHDAAPALWNGFRLCIGLHIGHIDAMPTAYDGDPSFPGPAAESTATIAALAPPGTTAASECLLAASTSHDIVAVRIANVDDIERASSSTSVYSVGHCDSLAVNRLVAAGLVPPSPSPGRLILSADLESQLSTPNELSETTTMSFGPMVPTGPSGSPMAAQKMRIP</sequence>
<dbReference type="GeneID" id="25568530"/>
<keyword evidence="2" id="KW-0472">Membrane</keyword>
<dbReference type="SUPFAM" id="SSF55073">
    <property type="entry name" value="Nucleotide cyclase"/>
    <property type="match status" value="1"/>
</dbReference>
<evidence type="ECO:0000256" key="1">
    <source>
        <dbReference type="SAM" id="MobiDB-lite"/>
    </source>
</evidence>
<evidence type="ECO:0000313" key="4">
    <source>
        <dbReference type="Proteomes" id="UP000054408"/>
    </source>
</evidence>
<dbReference type="AlphaFoldDB" id="A0A0L0DS56"/>
<keyword evidence="4" id="KW-1185">Reference proteome</keyword>
<reference evidence="3 4" key="1">
    <citation type="submission" date="2010-05" db="EMBL/GenBank/DDBJ databases">
        <title>The Genome Sequence of Thecamonas trahens ATCC 50062.</title>
        <authorList>
            <consortium name="The Broad Institute Genome Sequencing Platform"/>
            <person name="Russ C."/>
            <person name="Cuomo C."/>
            <person name="Shea T."/>
            <person name="Young S.K."/>
            <person name="Zeng Q."/>
            <person name="Koehrsen M."/>
            <person name="Haas B."/>
            <person name="Borodovsky M."/>
            <person name="Guigo R."/>
            <person name="Alvarado L."/>
            <person name="Berlin A."/>
            <person name="Bochicchio J."/>
            <person name="Borenstein D."/>
            <person name="Chapman S."/>
            <person name="Chen Z."/>
            <person name="Freedman E."/>
            <person name="Gellesch M."/>
            <person name="Goldberg J."/>
            <person name="Griggs A."/>
            <person name="Gujja S."/>
            <person name="Heilman E."/>
            <person name="Heiman D."/>
            <person name="Hepburn T."/>
            <person name="Howarth C."/>
            <person name="Jen D."/>
            <person name="Larson L."/>
            <person name="Mehta T."/>
            <person name="Park D."/>
            <person name="Pearson M."/>
            <person name="Roberts A."/>
            <person name="Saif S."/>
            <person name="Shenoy N."/>
            <person name="Sisk P."/>
            <person name="Stolte C."/>
            <person name="Sykes S."/>
            <person name="Thomson T."/>
            <person name="Walk T."/>
            <person name="White J."/>
            <person name="Yandava C."/>
            <person name="Burger G."/>
            <person name="Gray M.W."/>
            <person name="Holland P.W.H."/>
            <person name="King N."/>
            <person name="Lang F.B.F."/>
            <person name="Roger A.J."/>
            <person name="Ruiz-Trillo I."/>
            <person name="Lander E."/>
            <person name="Nusbaum C."/>
        </authorList>
    </citation>
    <scope>NUCLEOTIDE SEQUENCE [LARGE SCALE GENOMIC DNA]</scope>
    <source>
        <strain evidence="3 4">ATCC 50062</strain>
    </source>
</reference>
<evidence type="ECO:0000313" key="3">
    <source>
        <dbReference type="EMBL" id="KNC54283.1"/>
    </source>
</evidence>
<feature type="compositionally biased region" description="Polar residues" evidence="1">
    <location>
        <begin position="710"/>
        <end position="722"/>
    </location>
</feature>
<proteinExistence type="predicted"/>
<evidence type="ECO:0000256" key="2">
    <source>
        <dbReference type="SAM" id="Phobius"/>
    </source>
</evidence>
<keyword evidence="2" id="KW-0812">Transmembrane</keyword>
<dbReference type="eggNOG" id="ENOG502S954">
    <property type="taxonomic scope" value="Eukaryota"/>
</dbReference>
<feature type="transmembrane region" description="Helical" evidence="2">
    <location>
        <begin position="391"/>
        <end position="414"/>
    </location>
</feature>